<evidence type="ECO:0000313" key="2">
    <source>
        <dbReference type="EMBL" id="AKO69684.1"/>
    </source>
</evidence>
<dbReference type="Gene3D" id="3.40.220.10">
    <property type="entry name" value="Leucine Aminopeptidase, subunit E, domain 1"/>
    <property type="match status" value="1"/>
</dbReference>
<geneLocation type="plasmid" evidence="2">
    <name>pNe-1</name>
</geneLocation>
<dbReference type="AlphaFoldDB" id="A0A0H4JBX7"/>
<evidence type="ECO:0000259" key="1">
    <source>
        <dbReference type="PROSITE" id="PS51154"/>
    </source>
</evidence>
<name>A0A0H4JBX7_9GAMM</name>
<accession>A0A0H4JBX7</accession>
<keyword evidence="2" id="KW-0614">Plasmid</keyword>
<sequence>MLEYINGNIIEVQTELLINASNGKGWMGGVLGRFILLNGVAESIHYRDHTIERLAKKTVRDMKVKCGDVFHTHSGKLNFPKGILHAVTMLKPGQKSNLSIIETCLDNILKFCKDNNINSVAIPLLGTGTGRVKESKVLKLYNDKLSSSKVIFYVVQL</sequence>
<dbReference type="PROSITE" id="PS51154">
    <property type="entry name" value="MACRO"/>
    <property type="match status" value="1"/>
</dbReference>
<reference evidence="2" key="1">
    <citation type="journal article" date="2015" name="Toxicon">
        <title>Production level of tetrodotoxin in Aeromonas is associated with the copy number of a plasmid.</title>
        <authorList>
            <person name="Liu J."/>
            <person name="Wei F."/>
            <person name="Lu Y."/>
            <person name="Ma T."/>
            <person name="Zhao J."/>
            <person name="Gong X."/>
            <person name="Bao B."/>
        </authorList>
    </citation>
    <scope>NUCLEOTIDE SEQUENCE</scope>
    <source>
        <strain evidence="2">Ne-1</strain>
        <plasmid evidence="2">pNe-1</plasmid>
    </source>
</reference>
<proteinExistence type="predicted"/>
<dbReference type="EMBL" id="KP738729">
    <property type="protein sequence ID" value="AKO69684.1"/>
    <property type="molecule type" value="Genomic_DNA"/>
</dbReference>
<organism evidence="2">
    <name type="scientific">Aeromonas sp. Ne-1</name>
    <dbReference type="NCBI Taxonomy" id="1675689"/>
    <lineage>
        <taxon>Bacteria</taxon>
        <taxon>Pseudomonadati</taxon>
        <taxon>Pseudomonadota</taxon>
        <taxon>Gammaproteobacteria</taxon>
        <taxon>Aeromonadales</taxon>
        <taxon>Aeromonadaceae</taxon>
        <taxon>Aeromonas</taxon>
    </lineage>
</organism>
<dbReference type="SUPFAM" id="SSF52949">
    <property type="entry name" value="Macro domain-like"/>
    <property type="match status" value="1"/>
</dbReference>
<dbReference type="InterPro" id="IPR002589">
    <property type="entry name" value="Macro_dom"/>
</dbReference>
<dbReference type="InterPro" id="IPR043472">
    <property type="entry name" value="Macro_dom-like"/>
</dbReference>
<dbReference type="Pfam" id="PF01661">
    <property type="entry name" value="Macro"/>
    <property type="match status" value="1"/>
</dbReference>
<protein>
    <submittedName>
        <fullName evidence="2">Appr-1-p processing domain-containing protein</fullName>
    </submittedName>
</protein>
<dbReference type="SMART" id="SM00506">
    <property type="entry name" value="A1pp"/>
    <property type="match status" value="1"/>
</dbReference>
<feature type="domain" description="Macro" evidence="1">
    <location>
        <begin position="1"/>
        <end position="157"/>
    </location>
</feature>